<gene>
    <name evidence="1" type="ORF">MM171A00126_0017</name>
    <name evidence="2" type="ORF">MM171B00120_0025</name>
</gene>
<dbReference type="EMBL" id="MT143895">
    <property type="protein sequence ID" value="QJB05129.1"/>
    <property type="molecule type" value="Genomic_DNA"/>
</dbReference>
<proteinExistence type="predicted"/>
<dbReference type="EMBL" id="MT143706">
    <property type="protein sequence ID" value="QJB01177.1"/>
    <property type="molecule type" value="Genomic_DNA"/>
</dbReference>
<protein>
    <submittedName>
        <fullName evidence="1">Uncharacterized protein</fullName>
    </submittedName>
</protein>
<organism evidence="1">
    <name type="scientific">viral metagenome</name>
    <dbReference type="NCBI Taxonomy" id="1070528"/>
    <lineage>
        <taxon>unclassified sequences</taxon>
        <taxon>metagenomes</taxon>
        <taxon>organismal metagenomes</taxon>
    </lineage>
</organism>
<evidence type="ECO:0000313" key="1">
    <source>
        <dbReference type="EMBL" id="QJB01177.1"/>
    </source>
</evidence>
<dbReference type="AlphaFoldDB" id="A0A6M3M0N9"/>
<sequence length="56" mass="6691">MNILDNLLGRCLWWRSLRGGLWCLVGPGPAQPWIGEFWIKGEPRIMERVYRREVHQ</sequence>
<evidence type="ECO:0000313" key="2">
    <source>
        <dbReference type="EMBL" id="QJB05129.1"/>
    </source>
</evidence>
<name>A0A6M3M0N9_9ZZZZ</name>
<reference evidence="1" key="1">
    <citation type="submission" date="2020-03" db="EMBL/GenBank/DDBJ databases">
        <title>The deep terrestrial virosphere.</title>
        <authorList>
            <person name="Holmfeldt K."/>
            <person name="Nilsson E."/>
            <person name="Simone D."/>
            <person name="Lopez-Fernandez M."/>
            <person name="Wu X."/>
            <person name="de Brujin I."/>
            <person name="Lundin D."/>
            <person name="Andersson A."/>
            <person name="Bertilsson S."/>
            <person name="Dopson M."/>
        </authorList>
    </citation>
    <scope>NUCLEOTIDE SEQUENCE</scope>
    <source>
        <strain evidence="1">MM171A00126</strain>
        <strain evidence="2">MM171B00120</strain>
    </source>
</reference>
<accession>A0A6M3M0N9</accession>